<dbReference type="CDD" id="cd00229">
    <property type="entry name" value="SGNH_hydrolase"/>
    <property type="match status" value="1"/>
</dbReference>
<dbReference type="PaxDb" id="3055-EDP08583"/>
<accession>A0A2K3DMH4</accession>
<dbReference type="Proteomes" id="UP000006906">
    <property type="component" value="Chromosome 6"/>
</dbReference>
<dbReference type="Gene3D" id="3.40.50.1110">
    <property type="entry name" value="SGNH hydrolase"/>
    <property type="match status" value="1"/>
</dbReference>
<evidence type="ECO:0000313" key="2">
    <source>
        <dbReference type="EMBL" id="PNW81744.1"/>
    </source>
</evidence>
<dbReference type="GeneID" id="5722083"/>
<name>A0A2K3DMH4_CHLRE</name>
<dbReference type="InterPro" id="IPR036514">
    <property type="entry name" value="SGNH_hydro_sf"/>
</dbReference>
<protein>
    <recommendedName>
        <fullName evidence="4">SGNH hydrolase-type esterase domain-containing protein</fullName>
    </recommendedName>
</protein>
<evidence type="ECO:0008006" key="4">
    <source>
        <dbReference type="Google" id="ProtNLM"/>
    </source>
</evidence>
<evidence type="ECO:0000313" key="3">
    <source>
        <dbReference type="Proteomes" id="UP000006906"/>
    </source>
</evidence>
<sequence length="470" mass="52030">MKLLWFLSLQLALWGCTCYAAYEFDVPPYALRRAIQNCCNSRLLRVLKDLEEGHSLTIAVVGGSFSLPDRIGADDVWFSQLVRYLRATYPRANITAINAAVGASSAGFGYLCLDKMLPPEVDLVFLDYGPNVVNWSCDITGQHQYYEQLIRRLLAYPGNPAVVAIEQLLPNKKPMYMYSEVTASALYRYYDMPYISVSTGIYRLQALNLSGFAEHEIRVPNRVWGFWHYNARGHKLVLDMVVYMLQSATASNLAGIWPEQTDPFWVDEVPGGRTHTTLLPQHPVKQPLLCIMPDELHTYVDSHEGWEFGADDPNKRKYGYISYHNESSGADNRLLIKWDPSAIANADAKSTSFVLILVYLASYSGMGKATLSCSGGCTCGVQTINANITNFSISQVRPVSVNLVASSQSPGSSAAAACQVEVVNTSKGGKYSKFKVTGFVLAEMYPGREKEIGKVAFMNHEGSVRKATVG</sequence>
<dbReference type="InParanoid" id="A0A2K3DMH4"/>
<reference evidence="2 3" key="1">
    <citation type="journal article" date="2007" name="Science">
        <title>The Chlamydomonas genome reveals the evolution of key animal and plant functions.</title>
        <authorList>
            <person name="Merchant S.S."/>
            <person name="Prochnik S.E."/>
            <person name="Vallon O."/>
            <person name="Harris E.H."/>
            <person name="Karpowicz S.J."/>
            <person name="Witman G.B."/>
            <person name="Terry A."/>
            <person name="Salamov A."/>
            <person name="Fritz-Laylin L.K."/>
            <person name="Marechal-Drouard L."/>
            <person name="Marshall W.F."/>
            <person name="Qu L.H."/>
            <person name="Nelson D.R."/>
            <person name="Sanderfoot A.A."/>
            <person name="Spalding M.H."/>
            <person name="Kapitonov V.V."/>
            <person name="Ren Q."/>
            <person name="Ferris P."/>
            <person name="Lindquist E."/>
            <person name="Shapiro H."/>
            <person name="Lucas S.M."/>
            <person name="Grimwood J."/>
            <person name="Schmutz J."/>
            <person name="Cardol P."/>
            <person name="Cerutti H."/>
            <person name="Chanfreau G."/>
            <person name="Chen C.L."/>
            <person name="Cognat V."/>
            <person name="Croft M.T."/>
            <person name="Dent R."/>
            <person name="Dutcher S."/>
            <person name="Fernandez E."/>
            <person name="Fukuzawa H."/>
            <person name="Gonzalez-Ballester D."/>
            <person name="Gonzalez-Halphen D."/>
            <person name="Hallmann A."/>
            <person name="Hanikenne M."/>
            <person name="Hippler M."/>
            <person name="Inwood W."/>
            <person name="Jabbari K."/>
            <person name="Kalanon M."/>
            <person name="Kuras R."/>
            <person name="Lefebvre P.A."/>
            <person name="Lemaire S.D."/>
            <person name="Lobanov A.V."/>
            <person name="Lohr M."/>
            <person name="Manuell A."/>
            <person name="Meier I."/>
            <person name="Mets L."/>
            <person name="Mittag M."/>
            <person name="Mittelmeier T."/>
            <person name="Moroney J.V."/>
            <person name="Moseley J."/>
            <person name="Napoli C."/>
            <person name="Nedelcu A.M."/>
            <person name="Niyogi K."/>
            <person name="Novoselov S.V."/>
            <person name="Paulsen I.T."/>
            <person name="Pazour G."/>
            <person name="Purton S."/>
            <person name="Ral J.P."/>
            <person name="Riano-Pachon D.M."/>
            <person name="Riekhof W."/>
            <person name="Rymarquis L."/>
            <person name="Schroda M."/>
            <person name="Stern D."/>
            <person name="Umen J."/>
            <person name="Willows R."/>
            <person name="Wilson N."/>
            <person name="Zimmer S.L."/>
            <person name="Allmer J."/>
            <person name="Balk J."/>
            <person name="Bisova K."/>
            <person name="Chen C.J."/>
            <person name="Elias M."/>
            <person name="Gendler K."/>
            <person name="Hauser C."/>
            <person name="Lamb M.R."/>
            <person name="Ledford H."/>
            <person name="Long J.C."/>
            <person name="Minagawa J."/>
            <person name="Page M.D."/>
            <person name="Pan J."/>
            <person name="Pootakham W."/>
            <person name="Roje S."/>
            <person name="Rose A."/>
            <person name="Stahlberg E."/>
            <person name="Terauchi A.M."/>
            <person name="Yang P."/>
            <person name="Ball S."/>
            <person name="Bowler C."/>
            <person name="Dieckmann C.L."/>
            <person name="Gladyshev V.N."/>
            <person name="Green P."/>
            <person name="Jorgensen R."/>
            <person name="Mayfield S."/>
            <person name="Mueller-Roeber B."/>
            <person name="Rajamani S."/>
            <person name="Sayre R.T."/>
            <person name="Brokstein P."/>
            <person name="Dubchak I."/>
            <person name="Goodstein D."/>
            <person name="Hornick L."/>
            <person name="Huang Y.W."/>
            <person name="Jhaveri J."/>
            <person name="Luo Y."/>
            <person name="Martinez D."/>
            <person name="Ngau W.C."/>
            <person name="Otillar B."/>
            <person name="Poliakov A."/>
            <person name="Porter A."/>
            <person name="Szajkowski L."/>
            <person name="Werner G."/>
            <person name="Zhou K."/>
            <person name="Grigoriev I.V."/>
            <person name="Rokhsar D.S."/>
            <person name="Grossman A.R."/>
        </authorList>
    </citation>
    <scope>NUCLEOTIDE SEQUENCE [LARGE SCALE GENOMIC DNA]</scope>
    <source>
        <strain evidence="3">CC-503</strain>
    </source>
</reference>
<feature type="chain" id="PRO_5014320373" description="SGNH hydrolase-type esterase domain-containing protein" evidence="1">
    <location>
        <begin position="21"/>
        <end position="470"/>
    </location>
</feature>
<evidence type="ECO:0000256" key="1">
    <source>
        <dbReference type="SAM" id="SignalP"/>
    </source>
</evidence>
<dbReference type="RefSeq" id="XP_042923450.1">
    <property type="nucleotide sequence ID" value="XM_043062744.1"/>
</dbReference>
<dbReference type="Gramene" id="PNW81744">
    <property type="protein sequence ID" value="PNW81744"/>
    <property type="gene ID" value="CHLRE_06g258450v5"/>
</dbReference>
<dbReference type="OrthoDB" id="544608at2759"/>
<dbReference type="EMBL" id="CM008967">
    <property type="protein sequence ID" value="PNW81744.1"/>
    <property type="molecule type" value="Genomic_DNA"/>
</dbReference>
<dbReference type="PANTHER" id="PTHR34407">
    <property type="entry name" value="EXPRESSED PROTEIN"/>
    <property type="match status" value="1"/>
</dbReference>
<keyword evidence="1" id="KW-0732">Signal</keyword>
<dbReference type="ExpressionAtlas" id="A0A2K3DMH4">
    <property type="expression patterns" value="baseline"/>
</dbReference>
<gene>
    <name evidence="2" type="ORF">CHLRE_06g258450v5</name>
</gene>
<dbReference type="KEGG" id="cre:CHLRE_06g258450v5"/>
<dbReference type="SUPFAM" id="SSF52266">
    <property type="entry name" value="SGNH hydrolase"/>
    <property type="match status" value="1"/>
</dbReference>
<keyword evidence="3" id="KW-1185">Reference proteome</keyword>
<dbReference type="PANTHER" id="PTHR34407:SF1">
    <property type="entry name" value="SGNH HYDROLASE-TYPE ESTERASE DOMAIN-CONTAINING PROTEIN"/>
    <property type="match status" value="1"/>
</dbReference>
<feature type="signal peptide" evidence="1">
    <location>
        <begin position="1"/>
        <end position="20"/>
    </location>
</feature>
<proteinExistence type="predicted"/>
<dbReference type="AlphaFoldDB" id="A0A2K3DMH4"/>
<organism evidence="2 3">
    <name type="scientific">Chlamydomonas reinhardtii</name>
    <name type="common">Chlamydomonas smithii</name>
    <dbReference type="NCBI Taxonomy" id="3055"/>
    <lineage>
        <taxon>Eukaryota</taxon>
        <taxon>Viridiplantae</taxon>
        <taxon>Chlorophyta</taxon>
        <taxon>core chlorophytes</taxon>
        <taxon>Chlorophyceae</taxon>
        <taxon>CS clade</taxon>
        <taxon>Chlamydomonadales</taxon>
        <taxon>Chlamydomonadaceae</taxon>
        <taxon>Chlamydomonas</taxon>
    </lineage>
</organism>